<comment type="caution">
    <text evidence="1">The sequence shown here is derived from an EMBL/GenBank/DDBJ whole genome shotgun (WGS) entry which is preliminary data.</text>
</comment>
<proteinExistence type="predicted"/>
<dbReference type="RefSeq" id="WP_133698049.1">
    <property type="nucleotide sequence ID" value="NZ_SOBR01000007.1"/>
</dbReference>
<dbReference type="AlphaFoldDB" id="A0A4R7NI90"/>
<accession>A0A4R7NI90</accession>
<gene>
    <name evidence="1" type="ORF">C8E00_1077</name>
</gene>
<protein>
    <submittedName>
        <fullName evidence="1">Uncharacterized protein</fullName>
    </submittedName>
</protein>
<dbReference type="Proteomes" id="UP000295380">
    <property type="component" value="Unassembled WGS sequence"/>
</dbReference>
<dbReference type="EMBL" id="SOBR01000007">
    <property type="protein sequence ID" value="TDU20108.1"/>
    <property type="molecule type" value="Genomic_DNA"/>
</dbReference>
<dbReference type="OrthoDB" id="8902892at2"/>
<reference evidence="1 2" key="1">
    <citation type="submission" date="2019-03" db="EMBL/GenBank/DDBJ databases">
        <title>Genomic Encyclopedia of Type Strains, Phase IV (KMG-IV): sequencing the most valuable type-strain genomes for metagenomic binning, comparative biology and taxonomic classification.</title>
        <authorList>
            <person name="Goeker M."/>
        </authorList>
    </citation>
    <scope>NUCLEOTIDE SEQUENCE [LARGE SCALE GENOMIC DNA]</scope>
    <source>
        <strain evidence="1 2">DSM 6770</strain>
    </source>
</reference>
<sequence length="128" mass="14250">MSRSLRKTTASVSVTYSHRNFSNNLTGTEFELELSEKDICLSINLWGNLSVRNKSANCHSDACELAEDHALLKSVQIDYSQVMEGLLNAHQKAPNACWKIKLLLGKQGTFEYPVKPEMANGSVFLNVC</sequence>
<organism evidence="1 2">
    <name type="scientific">Chromohalobacter marismortui</name>
    <dbReference type="NCBI Taxonomy" id="42055"/>
    <lineage>
        <taxon>Bacteria</taxon>
        <taxon>Pseudomonadati</taxon>
        <taxon>Pseudomonadota</taxon>
        <taxon>Gammaproteobacteria</taxon>
        <taxon>Oceanospirillales</taxon>
        <taxon>Halomonadaceae</taxon>
        <taxon>Chromohalobacter</taxon>
    </lineage>
</organism>
<name>A0A4R7NI90_9GAMM</name>
<evidence type="ECO:0000313" key="1">
    <source>
        <dbReference type="EMBL" id="TDU20108.1"/>
    </source>
</evidence>
<keyword evidence="2" id="KW-1185">Reference proteome</keyword>
<evidence type="ECO:0000313" key="2">
    <source>
        <dbReference type="Proteomes" id="UP000295380"/>
    </source>
</evidence>